<dbReference type="InterPro" id="IPR036621">
    <property type="entry name" value="Anticodon-bd_dom_sf"/>
</dbReference>
<dbReference type="PANTHER" id="PTHR11476">
    <property type="entry name" value="HISTIDYL-TRNA SYNTHETASE"/>
    <property type="match status" value="1"/>
</dbReference>
<proteinExistence type="inferred from homology"/>
<evidence type="ECO:0000259" key="6">
    <source>
        <dbReference type="Pfam" id="PF03129"/>
    </source>
</evidence>
<gene>
    <name evidence="7" type="ORF">COT54_00635</name>
</gene>
<keyword evidence="4" id="KW-0648">Protein biosynthesis</keyword>
<evidence type="ECO:0000256" key="2">
    <source>
        <dbReference type="ARBA" id="ARBA00022741"/>
    </source>
</evidence>
<dbReference type="GO" id="GO:0005524">
    <property type="term" value="F:ATP binding"/>
    <property type="evidence" value="ECO:0007669"/>
    <property type="project" value="UniProtKB-KW"/>
</dbReference>
<evidence type="ECO:0000256" key="5">
    <source>
        <dbReference type="ARBA" id="ARBA00023146"/>
    </source>
</evidence>
<feature type="domain" description="Anticodon-binding" evidence="6">
    <location>
        <begin position="97"/>
        <end position="193"/>
    </location>
</feature>
<accession>A0A2H0X1Y9</accession>
<dbReference type="EMBL" id="PEYY01000025">
    <property type="protein sequence ID" value="PIS18189.1"/>
    <property type="molecule type" value="Genomic_DNA"/>
</dbReference>
<dbReference type="InterPro" id="IPR004154">
    <property type="entry name" value="Anticodon-bd"/>
</dbReference>
<dbReference type="FunFam" id="3.40.50.800:FF:000012">
    <property type="entry name" value="Histidine--tRNA ligase, cytoplasmic"/>
    <property type="match status" value="1"/>
</dbReference>
<sequence length="193" mass="21431">MQNIVPDETIKTIVTYLENSGFSSEYYRFEPTLARSFSYSQGPIWEIVIEDYVIGSVGGGERYDGMMERLTGQKIPATGIGFGFDRTVEAADQLGLIPVTQTTRVLLTIFSKSLQGLSLKVAKQLREAGINTELYPDANAKLDKQFKYADKKGIPYAIVLGQDEIDKGIITLKNLATRQQLALPLDEAMAKLR</sequence>
<dbReference type="GO" id="GO:0006418">
    <property type="term" value="P:tRNA aminoacylation for protein translation"/>
    <property type="evidence" value="ECO:0007669"/>
    <property type="project" value="UniProtKB-ARBA"/>
</dbReference>
<keyword evidence="2" id="KW-0547">Nucleotide-binding</keyword>
<protein>
    <recommendedName>
        <fullName evidence="6">Anticodon-binding domain-containing protein</fullName>
    </recommendedName>
</protein>
<reference evidence="8" key="1">
    <citation type="submission" date="2017-09" db="EMBL/GenBank/DDBJ databases">
        <title>Depth-based differentiation of microbial function through sediment-hosted aquifers and enrichment of novel symbionts in the deep terrestrial subsurface.</title>
        <authorList>
            <person name="Probst A.J."/>
            <person name="Ladd B."/>
            <person name="Jarett J.K."/>
            <person name="Geller-Mcgrath D.E."/>
            <person name="Sieber C.M.K."/>
            <person name="Emerson J.B."/>
            <person name="Anantharaman K."/>
            <person name="Thomas B.C."/>
            <person name="Malmstrom R."/>
            <person name="Stieglmeier M."/>
            <person name="Klingl A."/>
            <person name="Woyke T."/>
            <person name="Ryan C.M."/>
            <person name="Banfield J.F."/>
        </authorList>
    </citation>
    <scope>NUCLEOTIDE SEQUENCE [LARGE SCALE GENOMIC DNA]</scope>
</reference>
<organism evidence="7 8">
    <name type="scientific">Candidatus Collierbacteria bacterium CG09_land_8_20_14_0_10_46_12</name>
    <dbReference type="NCBI Taxonomy" id="1974533"/>
    <lineage>
        <taxon>Bacteria</taxon>
        <taxon>Candidatus Collieribacteriota</taxon>
    </lineage>
</organism>
<dbReference type="InterPro" id="IPR033656">
    <property type="entry name" value="HisRS_anticodon"/>
</dbReference>
<keyword evidence="5" id="KW-0030">Aminoacyl-tRNA synthetase</keyword>
<evidence type="ECO:0000313" key="8">
    <source>
        <dbReference type="Proteomes" id="UP000229574"/>
    </source>
</evidence>
<dbReference type="Gene3D" id="3.40.50.800">
    <property type="entry name" value="Anticodon-binding domain"/>
    <property type="match status" value="1"/>
</dbReference>
<evidence type="ECO:0000313" key="7">
    <source>
        <dbReference type="EMBL" id="PIS18189.1"/>
    </source>
</evidence>
<comment type="caution">
    <text evidence="7">The sequence shown here is derived from an EMBL/GenBank/DDBJ whole genome shotgun (WGS) entry which is preliminary data.</text>
</comment>
<keyword evidence="5" id="KW-0436">Ligase</keyword>
<dbReference type="PANTHER" id="PTHR11476:SF7">
    <property type="entry name" value="HISTIDINE--TRNA LIGASE"/>
    <property type="match status" value="1"/>
</dbReference>
<evidence type="ECO:0000256" key="3">
    <source>
        <dbReference type="ARBA" id="ARBA00022840"/>
    </source>
</evidence>
<keyword evidence="3" id="KW-0067">ATP-binding</keyword>
<dbReference type="Pfam" id="PF03129">
    <property type="entry name" value="HGTP_anticodon"/>
    <property type="match status" value="1"/>
</dbReference>
<dbReference type="CDD" id="cd00859">
    <property type="entry name" value="HisRS_anticodon"/>
    <property type="match status" value="1"/>
</dbReference>
<comment type="similarity">
    <text evidence="1">Belongs to the class-II aminoacyl-tRNA synthetase family.</text>
</comment>
<dbReference type="AlphaFoldDB" id="A0A2H0X1Y9"/>
<dbReference type="Proteomes" id="UP000229574">
    <property type="component" value="Unassembled WGS sequence"/>
</dbReference>
<evidence type="ECO:0000256" key="4">
    <source>
        <dbReference type="ARBA" id="ARBA00022917"/>
    </source>
</evidence>
<dbReference type="Gene3D" id="3.30.930.10">
    <property type="entry name" value="Bira Bifunctional Protein, Domain 2"/>
    <property type="match status" value="1"/>
</dbReference>
<dbReference type="InterPro" id="IPR045864">
    <property type="entry name" value="aa-tRNA-synth_II/BPL/LPL"/>
</dbReference>
<dbReference type="SUPFAM" id="SSF52954">
    <property type="entry name" value="Class II aaRS ABD-related"/>
    <property type="match status" value="1"/>
</dbReference>
<dbReference type="GO" id="GO:0004812">
    <property type="term" value="F:aminoacyl-tRNA ligase activity"/>
    <property type="evidence" value="ECO:0007669"/>
    <property type="project" value="UniProtKB-KW"/>
</dbReference>
<dbReference type="SUPFAM" id="SSF55681">
    <property type="entry name" value="Class II aaRS and biotin synthetases"/>
    <property type="match status" value="1"/>
</dbReference>
<evidence type="ECO:0000256" key="1">
    <source>
        <dbReference type="ARBA" id="ARBA00008226"/>
    </source>
</evidence>
<name>A0A2H0X1Y9_9BACT</name>